<dbReference type="EMBL" id="AP015029">
    <property type="protein sequence ID" value="BAW24110.1"/>
    <property type="molecule type" value="Genomic_DNA"/>
</dbReference>
<feature type="domain" description="WYL" evidence="1">
    <location>
        <begin position="127"/>
        <end position="194"/>
    </location>
</feature>
<dbReference type="InterPro" id="IPR016634">
    <property type="entry name" value="CapW-like"/>
</dbReference>
<name>A0A1L7NF72_PSEPU</name>
<feature type="domain" description="DNA-binding transcriptional repressor CapW C-terminal dimerisation" evidence="2">
    <location>
        <begin position="213"/>
        <end position="281"/>
    </location>
</feature>
<accession>A0A1L7NF72</accession>
<dbReference type="InterPro" id="IPR059020">
    <property type="entry name" value="CapW_CTD"/>
</dbReference>
<evidence type="ECO:0000313" key="5">
    <source>
        <dbReference type="Proteomes" id="UP000218731"/>
    </source>
</evidence>
<evidence type="ECO:0000259" key="3">
    <source>
        <dbReference type="Pfam" id="PF26109"/>
    </source>
</evidence>
<dbReference type="Proteomes" id="UP000218731">
    <property type="component" value="Chromosome 1"/>
</dbReference>
<sequence>MTATATRTGRWGQERRLEFIDFRLLWEGRLNRSDLTGFFGISVPQASLDFSAYQELAPENMAYDRTLKAYVAGPNFKPVLANPDPGHYLNELLQRGIGNIAPSDSFIGWAPPVASLPAPTRQVDQQILIKLIRAIQMGEAVEVDYRSMTNFDSPELRTIFPTTFAHDGFRWHARAYCFRSEKFKDFVLGRITALHASMTAPAKVPQDVEWETFVDVVIGPNPSYPPAKRKAIEHDYQMVNGEVYLRAREPQLYYLKRRLNLDVKPGETVGEHQQIVMLRIEKVVMESSADE</sequence>
<evidence type="ECO:0000313" key="4">
    <source>
        <dbReference type="EMBL" id="BAW24110.1"/>
    </source>
</evidence>
<evidence type="ECO:0000259" key="2">
    <source>
        <dbReference type="Pfam" id="PF26107"/>
    </source>
</evidence>
<feature type="domain" description="DNA-binding transcriptional repressor CapW winged helix-turn-helix" evidence="3">
    <location>
        <begin position="13"/>
        <end position="92"/>
    </location>
</feature>
<dbReference type="InterPro" id="IPR026881">
    <property type="entry name" value="WYL_dom"/>
</dbReference>
<organism evidence="4 5">
    <name type="scientific">Pseudomonas putida</name>
    <name type="common">Arthrobacter siderocapsulatus</name>
    <dbReference type="NCBI Taxonomy" id="303"/>
    <lineage>
        <taxon>Bacteria</taxon>
        <taxon>Pseudomonadati</taxon>
        <taxon>Pseudomonadota</taxon>
        <taxon>Gammaproteobacteria</taxon>
        <taxon>Pseudomonadales</taxon>
        <taxon>Pseudomonadaceae</taxon>
        <taxon>Pseudomonas</taxon>
    </lineage>
</organism>
<dbReference type="Pfam" id="PF13280">
    <property type="entry name" value="WYL"/>
    <property type="match status" value="1"/>
</dbReference>
<protein>
    <submittedName>
        <fullName evidence="4">Uncharacterized protein</fullName>
    </submittedName>
</protein>
<dbReference type="AlphaFoldDB" id="A0A1L7NF72"/>
<evidence type="ECO:0000259" key="1">
    <source>
        <dbReference type="Pfam" id="PF13280"/>
    </source>
</evidence>
<dbReference type="PIRSF" id="PIRSF015558">
    <property type="entry name" value="Txn_reg_DeoR_prd"/>
    <property type="match status" value="1"/>
</dbReference>
<reference evidence="4 5" key="1">
    <citation type="submission" date="2015-11" db="EMBL/GenBank/DDBJ databases">
        <title>Complete genome sequencing of a biphenyl-degrading bacterium, Pseudomonas putida KF715 (=NBRC110667).</title>
        <authorList>
            <person name="Suenaga H."/>
            <person name="Fujihara N."/>
            <person name="Watanabe T."/>
            <person name="Hirose J."/>
            <person name="Kimura N."/>
            <person name="Yamazoe A."/>
            <person name="Hosoyama A."/>
            <person name="Shimodaira J."/>
            <person name="Furukawa K."/>
        </authorList>
    </citation>
    <scope>NUCLEOTIDE SEQUENCE [LARGE SCALE GENOMIC DNA]</scope>
    <source>
        <strain evidence="4 5">KF715</strain>
    </source>
</reference>
<dbReference type="InterPro" id="IPR059019">
    <property type="entry name" value="WHD_CapW"/>
</dbReference>
<gene>
    <name evidence="4" type="ORF">KF715C_ch35370</name>
</gene>
<proteinExistence type="predicted"/>
<dbReference type="PROSITE" id="PS52050">
    <property type="entry name" value="WYL"/>
    <property type="match status" value="1"/>
</dbReference>
<dbReference type="RefSeq" id="WP_096426399.1">
    <property type="nucleotide sequence ID" value="NZ_AP015029.1"/>
</dbReference>
<dbReference type="Pfam" id="PF26109">
    <property type="entry name" value="WHD_BrxR"/>
    <property type="match status" value="1"/>
</dbReference>
<dbReference type="Pfam" id="PF26107">
    <property type="entry name" value="BrxR_CTD"/>
    <property type="match status" value="1"/>
</dbReference>